<keyword evidence="5" id="KW-0029">Amino-acid transport</keyword>
<evidence type="ECO:0000256" key="4">
    <source>
        <dbReference type="ARBA" id="ARBA00022840"/>
    </source>
</evidence>
<evidence type="ECO:0000256" key="2">
    <source>
        <dbReference type="ARBA" id="ARBA00022448"/>
    </source>
</evidence>
<dbReference type="InterPro" id="IPR027417">
    <property type="entry name" value="P-loop_NTPase"/>
</dbReference>
<dbReference type="SUPFAM" id="SSF52540">
    <property type="entry name" value="P-loop containing nucleoside triphosphate hydrolases"/>
    <property type="match status" value="1"/>
</dbReference>
<proteinExistence type="inferred from homology"/>
<keyword evidence="3" id="KW-0547">Nucleotide-binding</keyword>
<dbReference type="GO" id="GO:0005524">
    <property type="term" value="F:ATP binding"/>
    <property type="evidence" value="ECO:0007669"/>
    <property type="project" value="UniProtKB-KW"/>
</dbReference>
<feature type="compositionally biased region" description="Basic and acidic residues" evidence="6">
    <location>
        <begin position="1"/>
        <end position="12"/>
    </location>
</feature>
<dbReference type="PANTHER" id="PTHR43820">
    <property type="entry name" value="HIGH-AFFINITY BRANCHED-CHAIN AMINO ACID TRANSPORT ATP-BINDING PROTEIN LIVF"/>
    <property type="match status" value="1"/>
</dbReference>
<dbReference type="CDD" id="cd03224">
    <property type="entry name" value="ABC_TM1139_LivF_branched"/>
    <property type="match status" value="1"/>
</dbReference>
<gene>
    <name evidence="8" type="ORF">ACERZ8_15135</name>
</gene>
<dbReference type="PANTHER" id="PTHR43820:SF4">
    <property type="entry name" value="HIGH-AFFINITY BRANCHED-CHAIN AMINO ACID TRANSPORT ATP-BINDING PROTEIN LIVF"/>
    <property type="match status" value="1"/>
</dbReference>
<dbReference type="EMBL" id="JBHDIY010000002">
    <property type="protein sequence ID" value="MFL4471150.1"/>
    <property type="molecule type" value="Genomic_DNA"/>
</dbReference>
<sequence length="295" mass="31506">MSNPYQEDRGNKDASIANPKGAGSAQPSPGTKAAMNTSEAFLIGDTMTGGYGQGPDILHDCTIAVNPGEIAVIVGPNGAGKSTAMKAVFGMLDVRQGSVRLDGEDITDLSPQDRVAKGMGFVPQTSNIFTSMTVEENLEMGAFIRRDDFRGTMAQVYDLFPILKEKRLQAAGELSGGQRQQVAVGRALMTQPKVLMLDEPTAGVSPIVMDELFDRIIEVARTGIPILMVEQNARQALEIADKGFVLVQGRNAFTGTGKELLADPDVRKSFLGGEDEPTSENKCAQQFPNASNLPQ</sequence>
<dbReference type="Gene3D" id="3.40.50.300">
    <property type="entry name" value="P-loop containing nucleotide triphosphate hydrolases"/>
    <property type="match status" value="1"/>
</dbReference>
<organism evidence="8 9">
    <name type="scientific">Tateyamaria armeniaca</name>
    <dbReference type="NCBI Taxonomy" id="2518930"/>
    <lineage>
        <taxon>Bacteria</taxon>
        <taxon>Pseudomonadati</taxon>
        <taxon>Pseudomonadota</taxon>
        <taxon>Alphaproteobacteria</taxon>
        <taxon>Rhodobacterales</taxon>
        <taxon>Roseobacteraceae</taxon>
        <taxon>Tateyamaria</taxon>
    </lineage>
</organism>
<protein>
    <submittedName>
        <fullName evidence="8">ABC transporter ATP-binding protein</fullName>
    </submittedName>
</protein>
<dbReference type="Proteomes" id="UP001627408">
    <property type="component" value="Unassembled WGS sequence"/>
</dbReference>
<accession>A0ABW8UVG8</accession>
<dbReference type="InterPro" id="IPR003439">
    <property type="entry name" value="ABC_transporter-like_ATP-bd"/>
</dbReference>
<evidence type="ECO:0000313" key="9">
    <source>
        <dbReference type="Proteomes" id="UP001627408"/>
    </source>
</evidence>
<evidence type="ECO:0000256" key="6">
    <source>
        <dbReference type="SAM" id="MobiDB-lite"/>
    </source>
</evidence>
<dbReference type="InterPro" id="IPR052156">
    <property type="entry name" value="BCAA_Transport_ATP-bd_LivF"/>
</dbReference>
<keyword evidence="9" id="KW-1185">Reference proteome</keyword>
<feature type="region of interest" description="Disordered" evidence="6">
    <location>
        <begin position="267"/>
        <end position="295"/>
    </location>
</feature>
<keyword evidence="4 8" id="KW-0067">ATP-binding</keyword>
<dbReference type="RefSeq" id="WP_407592983.1">
    <property type="nucleotide sequence ID" value="NZ_JBHDIY010000002.1"/>
</dbReference>
<evidence type="ECO:0000259" key="7">
    <source>
        <dbReference type="PROSITE" id="PS50893"/>
    </source>
</evidence>
<dbReference type="Pfam" id="PF00005">
    <property type="entry name" value="ABC_tran"/>
    <property type="match status" value="1"/>
</dbReference>
<dbReference type="InterPro" id="IPR003593">
    <property type="entry name" value="AAA+_ATPase"/>
</dbReference>
<comment type="caution">
    <text evidence="8">The sequence shown here is derived from an EMBL/GenBank/DDBJ whole genome shotgun (WGS) entry which is preliminary data.</text>
</comment>
<keyword evidence="2" id="KW-0813">Transport</keyword>
<dbReference type="PROSITE" id="PS50893">
    <property type="entry name" value="ABC_TRANSPORTER_2"/>
    <property type="match status" value="1"/>
</dbReference>
<evidence type="ECO:0000256" key="5">
    <source>
        <dbReference type="ARBA" id="ARBA00022970"/>
    </source>
</evidence>
<comment type="similarity">
    <text evidence="1">Belongs to the ABC transporter superfamily.</text>
</comment>
<name>A0ABW8UVG8_9RHOB</name>
<evidence type="ECO:0000256" key="3">
    <source>
        <dbReference type="ARBA" id="ARBA00022741"/>
    </source>
</evidence>
<evidence type="ECO:0000256" key="1">
    <source>
        <dbReference type="ARBA" id="ARBA00005417"/>
    </source>
</evidence>
<evidence type="ECO:0000313" key="8">
    <source>
        <dbReference type="EMBL" id="MFL4471150.1"/>
    </source>
</evidence>
<dbReference type="SMART" id="SM00382">
    <property type="entry name" value="AAA"/>
    <property type="match status" value="1"/>
</dbReference>
<feature type="region of interest" description="Disordered" evidence="6">
    <location>
        <begin position="1"/>
        <end position="33"/>
    </location>
</feature>
<feature type="compositionally biased region" description="Polar residues" evidence="6">
    <location>
        <begin position="280"/>
        <end position="295"/>
    </location>
</feature>
<reference evidence="8 9" key="1">
    <citation type="submission" date="2024-08" db="EMBL/GenBank/DDBJ databases">
        <title>Tateyamaria sp. nov., isolated from marine algae.</title>
        <authorList>
            <person name="Choi B.J."/>
            <person name="Kim J.M."/>
            <person name="Lee J.K."/>
            <person name="Choi D.G."/>
            <person name="Bayburt H."/>
            <person name="Baek J.H."/>
            <person name="Han D.M."/>
            <person name="Jeon C.O."/>
        </authorList>
    </citation>
    <scope>NUCLEOTIDE SEQUENCE [LARGE SCALE GENOMIC DNA]</scope>
    <source>
        <strain evidence="8 9">KMU-156</strain>
    </source>
</reference>
<feature type="domain" description="ABC transporter" evidence="7">
    <location>
        <begin position="35"/>
        <end position="273"/>
    </location>
</feature>